<sequence length="264" mass="28936">MTKLAIIGGTGVYDPRILENVREEEILTPYGAVRYKVGEYAGQAIAFIPRHGSKHSIPPHLINYRANIWAMKKIGVQAILATTAVGSLNTAMKPGDFVLINQFLDFTKNRVNTFYEGGERGVVHVDVTEPYCPELRRKLEEAAKKIGIAIHTEGTYVCTEGPRFETPAEIAMFAKLGGDVVGMTNVPEVVLAREAEMCYATVSMVTNYAAGISAQPLTHGEVLDTMKANTENIKRLIMETISLIDPDADCTCRHALAEYGGFQL</sequence>
<feature type="domain" description="Nucleoside phosphorylase" evidence="5">
    <location>
        <begin position="3"/>
        <end position="241"/>
    </location>
</feature>
<keyword evidence="2 4" id="KW-0808">Transferase</keyword>
<comment type="function">
    <text evidence="4">Purine nucleoside phosphorylase which is highly specific for 6-oxopurine nucleosides. Cleaves guanosine or inosine to respective bases and sugar-1-phosphate molecules. Involved in purine salvage.</text>
</comment>
<dbReference type="HAMAP" id="MF_01963">
    <property type="entry name" value="MTAP"/>
    <property type="match status" value="1"/>
</dbReference>
<organism evidence="6 7">
    <name type="scientific">Sporolituus thermophilus DSM 23256</name>
    <dbReference type="NCBI Taxonomy" id="1123285"/>
    <lineage>
        <taxon>Bacteria</taxon>
        <taxon>Bacillati</taxon>
        <taxon>Bacillota</taxon>
        <taxon>Negativicutes</taxon>
        <taxon>Selenomonadales</taxon>
        <taxon>Sporomusaceae</taxon>
        <taxon>Sporolituus</taxon>
    </lineage>
</organism>
<dbReference type="PANTHER" id="PTHR42679:SF2">
    <property type="entry name" value="S-METHYL-5'-THIOADENOSINE PHOSPHORYLASE"/>
    <property type="match status" value="1"/>
</dbReference>
<evidence type="ECO:0000256" key="3">
    <source>
        <dbReference type="ARBA" id="ARBA00022726"/>
    </source>
</evidence>
<dbReference type="RefSeq" id="WP_093690540.1">
    <property type="nucleotide sequence ID" value="NZ_FNBU01000015.1"/>
</dbReference>
<dbReference type="GO" id="GO:0006166">
    <property type="term" value="P:purine ribonucleoside salvage"/>
    <property type="evidence" value="ECO:0007669"/>
    <property type="project" value="UniProtKB-UniRule"/>
</dbReference>
<name>A0A1G7M772_9FIRM</name>
<keyword evidence="7" id="KW-1185">Reference proteome</keyword>
<gene>
    <name evidence="6" type="ORF">SAMN05660235_02049</name>
</gene>
<dbReference type="InterPro" id="IPR010044">
    <property type="entry name" value="MTAP"/>
</dbReference>
<reference evidence="7" key="1">
    <citation type="submission" date="2016-10" db="EMBL/GenBank/DDBJ databases">
        <authorList>
            <person name="Varghese N."/>
            <person name="Submissions S."/>
        </authorList>
    </citation>
    <scope>NUCLEOTIDE SEQUENCE [LARGE SCALE GENOMIC DNA]</scope>
    <source>
        <strain evidence="7">DSM 23256</strain>
    </source>
</reference>
<accession>A0A1G7M772</accession>
<dbReference type="FunFam" id="3.40.50.1580:FF:000012">
    <property type="entry name" value="Probable 6-oxopurine nucleoside phosphorylase"/>
    <property type="match status" value="1"/>
</dbReference>
<keyword evidence="3 4" id="KW-0660">Purine salvage</keyword>
<dbReference type="NCBIfam" id="TIGR01694">
    <property type="entry name" value="MTAP"/>
    <property type="match status" value="1"/>
</dbReference>
<proteinExistence type="inferred from homology"/>
<dbReference type="InterPro" id="IPR035994">
    <property type="entry name" value="Nucleoside_phosphorylase_sf"/>
</dbReference>
<comment type="pathway">
    <text evidence="4">Purine metabolism; purine nucleoside salvage.</text>
</comment>
<dbReference type="NCBIfam" id="NF006599">
    <property type="entry name" value="PRK09136.1"/>
    <property type="match status" value="1"/>
</dbReference>
<keyword evidence="1 4" id="KW-0328">Glycosyltransferase</keyword>
<feature type="binding site" evidence="4">
    <location>
        <position position="184"/>
    </location>
    <ligand>
        <name>phosphate</name>
        <dbReference type="ChEBI" id="CHEBI:43474"/>
    </ligand>
</feature>
<dbReference type="CDD" id="cd09010">
    <property type="entry name" value="MTAP_SsMTAPII_like_MTIP"/>
    <property type="match status" value="1"/>
</dbReference>
<dbReference type="InterPro" id="IPR000845">
    <property type="entry name" value="Nucleoside_phosphorylase_d"/>
</dbReference>
<dbReference type="InterPro" id="IPR018099">
    <property type="entry name" value="Purine_phosphorylase-2_CS"/>
</dbReference>
<feature type="binding site" evidence="4">
    <location>
        <begin position="207"/>
        <end position="209"/>
    </location>
    <ligand>
        <name>substrate</name>
    </ligand>
</feature>
<evidence type="ECO:0000256" key="2">
    <source>
        <dbReference type="ARBA" id="ARBA00022679"/>
    </source>
</evidence>
<protein>
    <recommendedName>
        <fullName evidence="4">Probable 6-oxopurine nucleoside phosphorylase</fullName>
        <ecNumber evidence="4">2.4.2.1</ecNumber>
    </recommendedName>
    <alternativeName>
        <fullName evidence="4">Purine nucleoside phosphorylase</fullName>
        <shortName evidence="4">PNP</shortName>
    </alternativeName>
</protein>
<evidence type="ECO:0000256" key="4">
    <source>
        <dbReference type="HAMAP-Rule" id="MF_01963"/>
    </source>
</evidence>
<dbReference type="SUPFAM" id="SSF53167">
    <property type="entry name" value="Purine and uridine phosphorylases"/>
    <property type="match status" value="1"/>
</dbReference>
<evidence type="ECO:0000259" key="5">
    <source>
        <dbReference type="Pfam" id="PF01048"/>
    </source>
</evidence>
<comment type="subunit">
    <text evidence="4">Homohexamer. Dimer of a homotrimer.</text>
</comment>
<feature type="binding site" evidence="4">
    <location>
        <begin position="83"/>
        <end position="84"/>
    </location>
    <ligand>
        <name>phosphate</name>
        <dbReference type="ChEBI" id="CHEBI:43474"/>
    </ligand>
</feature>
<evidence type="ECO:0000313" key="7">
    <source>
        <dbReference type="Proteomes" id="UP000243333"/>
    </source>
</evidence>
<dbReference type="AlphaFoldDB" id="A0A1G7M772"/>
<dbReference type="OrthoDB" id="1523230at2"/>
<comment type="miscellaneous">
    <text evidence="4">Although this enzyme belongs to the family of MTA phosphorylases based on sequence homology, it has been shown that conserved amino acid substitutions in the substrate binding pocket convert the substrate specificity of this enzyme from 6-aminopurines to 6-oxopurines.</text>
</comment>
<dbReference type="EC" id="2.4.2.1" evidence="4"/>
<dbReference type="GO" id="GO:0017061">
    <property type="term" value="F:S-methyl-5-thioadenosine phosphorylase activity"/>
    <property type="evidence" value="ECO:0007669"/>
    <property type="project" value="InterPro"/>
</dbReference>
<comment type="similarity">
    <text evidence="4">Belongs to the PNP/MTAP phosphorylase family. MTAP subfamily.</text>
</comment>
<dbReference type="Pfam" id="PF01048">
    <property type="entry name" value="PNP_UDP_1"/>
    <property type="match status" value="1"/>
</dbReference>
<feature type="site" description="Important for substrate specificity" evidence="4">
    <location>
        <position position="165"/>
    </location>
</feature>
<feature type="site" description="Important for substrate specificity" evidence="4">
    <location>
        <position position="219"/>
    </location>
</feature>
<feature type="binding site" evidence="4">
    <location>
        <position position="10"/>
    </location>
    <ligand>
        <name>phosphate</name>
        <dbReference type="ChEBI" id="CHEBI:43474"/>
    </ligand>
</feature>
<dbReference type="Proteomes" id="UP000243333">
    <property type="component" value="Unassembled WGS sequence"/>
</dbReference>
<dbReference type="STRING" id="1123285.SAMN05660235_02049"/>
<dbReference type="PROSITE" id="PS01240">
    <property type="entry name" value="PNP_MTAP_2"/>
    <property type="match status" value="1"/>
</dbReference>
<dbReference type="GO" id="GO:0019509">
    <property type="term" value="P:L-methionine salvage from methylthioadenosine"/>
    <property type="evidence" value="ECO:0007669"/>
    <property type="project" value="TreeGrafter"/>
</dbReference>
<evidence type="ECO:0000256" key="1">
    <source>
        <dbReference type="ARBA" id="ARBA00022676"/>
    </source>
</evidence>
<dbReference type="Gene3D" id="3.40.50.1580">
    <property type="entry name" value="Nucleoside phosphorylase domain"/>
    <property type="match status" value="1"/>
</dbReference>
<feature type="binding site" evidence="4">
    <location>
        <position position="183"/>
    </location>
    <ligand>
        <name>substrate</name>
    </ligand>
</feature>
<dbReference type="GO" id="GO:0005829">
    <property type="term" value="C:cytosol"/>
    <property type="evidence" value="ECO:0007669"/>
    <property type="project" value="TreeGrafter"/>
</dbReference>
<dbReference type="EMBL" id="FNBU01000015">
    <property type="protein sequence ID" value="SDF57617.1"/>
    <property type="molecule type" value="Genomic_DNA"/>
</dbReference>
<dbReference type="PANTHER" id="PTHR42679">
    <property type="entry name" value="S-METHYL-5'-THIOADENOSINE PHOSPHORYLASE"/>
    <property type="match status" value="1"/>
</dbReference>
<dbReference type="UniPathway" id="UPA00606"/>
<feature type="binding site" evidence="4">
    <location>
        <begin position="50"/>
        <end position="51"/>
    </location>
    <ligand>
        <name>phosphate</name>
        <dbReference type="ChEBI" id="CHEBI:43474"/>
    </ligand>
</feature>
<comment type="catalytic activity">
    <reaction evidence="4">
        <text>a purine D-ribonucleoside + phosphate = a purine nucleobase + alpha-D-ribose 1-phosphate</text>
        <dbReference type="Rhea" id="RHEA:19805"/>
        <dbReference type="ChEBI" id="CHEBI:26386"/>
        <dbReference type="ChEBI" id="CHEBI:43474"/>
        <dbReference type="ChEBI" id="CHEBI:57720"/>
        <dbReference type="ChEBI" id="CHEBI:142355"/>
        <dbReference type="EC" id="2.4.2.1"/>
    </reaction>
</comment>
<evidence type="ECO:0000313" key="6">
    <source>
        <dbReference type="EMBL" id="SDF57617.1"/>
    </source>
</evidence>